<dbReference type="Pfam" id="PF09580">
    <property type="entry name" value="Spore_YhcN_YlaJ"/>
    <property type="match status" value="1"/>
</dbReference>
<dbReference type="STRING" id="1441095.AM592_09640"/>
<proteinExistence type="predicted"/>
<protein>
    <recommendedName>
        <fullName evidence="3">Sporulation protein</fullName>
    </recommendedName>
</protein>
<keyword evidence="2" id="KW-1185">Reference proteome</keyword>
<evidence type="ECO:0008006" key="3">
    <source>
        <dbReference type="Google" id="ProtNLM"/>
    </source>
</evidence>
<name>A0A0M4FR30_9BACI</name>
<dbReference type="AlphaFoldDB" id="A0A0M4FR30"/>
<dbReference type="OrthoDB" id="2988958at2"/>
<evidence type="ECO:0000313" key="1">
    <source>
        <dbReference type="EMBL" id="ALC81835.1"/>
    </source>
</evidence>
<organism evidence="1 2">
    <name type="scientific">Bacillus gobiensis</name>
    <dbReference type="NCBI Taxonomy" id="1441095"/>
    <lineage>
        <taxon>Bacteria</taxon>
        <taxon>Bacillati</taxon>
        <taxon>Bacillota</taxon>
        <taxon>Bacilli</taxon>
        <taxon>Bacillales</taxon>
        <taxon>Bacillaceae</taxon>
        <taxon>Bacillus</taxon>
    </lineage>
</organism>
<accession>A0A0M4FR30</accession>
<evidence type="ECO:0000313" key="2">
    <source>
        <dbReference type="Proteomes" id="UP000067625"/>
    </source>
</evidence>
<dbReference type="PATRIC" id="fig|1441095.3.peg.2122"/>
<reference evidence="2" key="1">
    <citation type="submission" date="2015-08" db="EMBL/GenBank/DDBJ databases">
        <title>Genome sequencing project for genomic taxonomy and phylogenomics of Bacillus-like bacteria.</title>
        <authorList>
            <person name="Liu B."/>
            <person name="Wang J."/>
            <person name="Zhu Y."/>
            <person name="Liu G."/>
            <person name="Chen Q."/>
            <person name="Chen Z."/>
            <person name="Lan J."/>
            <person name="Che J."/>
            <person name="Ge C."/>
            <person name="Shi H."/>
            <person name="Pan Z."/>
            <person name="Liu X."/>
        </authorList>
    </citation>
    <scope>NUCLEOTIDE SEQUENCE [LARGE SCALE GENOMIC DNA]</scope>
    <source>
        <strain evidence="2">FJAT-4402</strain>
    </source>
</reference>
<reference evidence="1 2" key="2">
    <citation type="journal article" date="2016" name="Int. J. Syst. Evol. Microbiol.">
        <title>Bacillus gobiensis sp. nov., isolated from a soil sample.</title>
        <authorList>
            <person name="Liu B."/>
            <person name="Liu G.H."/>
            <person name="Cetin S."/>
            <person name="Schumann P."/>
            <person name="Pan Z.Z."/>
            <person name="Chen Q.Q."/>
        </authorList>
    </citation>
    <scope>NUCLEOTIDE SEQUENCE [LARGE SCALE GENOMIC DNA]</scope>
    <source>
        <strain evidence="1 2">FJAT-4402</strain>
    </source>
</reference>
<dbReference type="PROSITE" id="PS51257">
    <property type="entry name" value="PROKAR_LIPOPROTEIN"/>
    <property type="match status" value="1"/>
</dbReference>
<sequence length="201" mass="22305">MEHKFFKLTGLVFSLTTLSACGAQDNGLNNAYDNGTQRVGYYSNDANNNRDGMDNQGPFAELIDGMTNGGARNVDERTGNIREQPIGVNDNRGEYSRGDMNYHNHIMNTGYGGEKKENKELSGKITDELNRKNNIDNAAVLVTDATIFVSVRTDEALTQARKNQIEQIVSKYADNRTVQINNDPGTFTRMRNINGDNASSR</sequence>
<dbReference type="RefSeq" id="WP_053603606.1">
    <property type="nucleotide sequence ID" value="NZ_CP012600.1"/>
</dbReference>
<dbReference type="InterPro" id="IPR019076">
    <property type="entry name" value="Spore_lipoprot_YhcN/YlaJ-like"/>
</dbReference>
<gene>
    <name evidence="1" type="ORF">AM592_09640</name>
</gene>
<dbReference type="Proteomes" id="UP000067625">
    <property type="component" value="Chromosome"/>
</dbReference>
<dbReference type="EMBL" id="CP012600">
    <property type="protein sequence ID" value="ALC81835.1"/>
    <property type="molecule type" value="Genomic_DNA"/>
</dbReference>